<proteinExistence type="predicted"/>
<evidence type="ECO:0000256" key="4">
    <source>
        <dbReference type="ARBA" id="ARBA00022723"/>
    </source>
</evidence>
<dbReference type="SFLD" id="SFLDG01386">
    <property type="entry name" value="main_SPASM_domain-containing"/>
    <property type="match status" value="1"/>
</dbReference>
<dbReference type="InterPro" id="IPR058240">
    <property type="entry name" value="rSAM_sf"/>
</dbReference>
<dbReference type="PANTHER" id="PTHR11228:SF34">
    <property type="entry name" value="TUNGSTEN-CONTAINING ALDEHYDE FERREDOXIN OXIDOREDUCTASE COFACTOR MODIFYING PROTEIN"/>
    <property type="match status" value="1"/>
</dbReference>
<dbReference type="InterPro" id="IPR017200">
    <property type="entry name" value="PqqE-like"/>
</dbReference>
<dbReference type="InterPro" id="IPR007197">
    <property type="entry name" value="rSAM"/>
</dbReference>
<organism evidence="8 9">
    <name type="scientific">Prosthecobacter fluviatilis</name>
    <dbReference type="NCBI Taxonomy" id="445931"/>
    <lineage>
        <taxon>Bacteria</taxon>
        <taxon>Pseudomonadati</taxon>
        <taxon>Verrucomicrobiota</taxon>
        <taxon>Verrucomicrobiia</taxon>
        <taxon>Verrucomicrobiales</taxon>
        <taxon>Verrucomicrobiaceae</taxon>
        <taxon>Prosthecobacter</taxon>
    </lineage>
</organism>
<dbReference type="CDD" id="cd01335">
    <property type="entry name" value="Radical_SAM"/>
    <property type="match status" value="1"/>
</dbReference>
<dbReference type="InterPro" id="IPR050377">
    <property type="entry name" value="Radical_SAM_PqqE_MftC-like"/>
</dbReference>
<evidence type="ECO:0000259" key="7">
    <source>
        <dbReference type="PROSITE" id="PS51918"/>
    </source>
</evidence>
<dbReference type="SUPFAM" id="SSF102114">
    <property type="entry name" value="Radical SAM enzymes"/>
    <property type="match status" value="1"/>
</dbReference>
<evidence type="ECO:0000256" key="5">
    <source>
        <dbReference type="ARBA" id="ARBA00023004"/>
    </source>
</evidence>
<keyword evidence="3" id="KW-0949">S-adenosyl-L-methionine</keyword>
<keyword evidence="5" id="KW-0408">Iron</keyword>
<dbReference type="EMBL" id="JBHSMQ010000013">
    <property type="protein sequence ID" value="MFC5457782.1"/>
    <property type="molecule type" value="Genomic_DNA"/>
</dbReference>
<dbReference type="Pfam" id="PF04055">
    <property type="entry name" value="Radical_SAM"/>
    <property type="match status" value="1"/>
</dbReference>
<dbReference type="RefSeq" id="WP_377171464.1">
    <property type="nucleotide sequence ID" value="NZ_JBHSMQ010000013.1"/>
</dbReference>
<dbReference type="Proteomes" id="UP001596052">
    <property type="component" value="Unassembled WGS sequence"/>
</dbReference>
<comment type="caution">
    <text evidence="8">The sequence shown here is derived from an EMBL/GenBank/DDBJ whole genome shotgun (WGS) entry which is preliminary data.</text>
</comment>
<protein>
    <submittedName>
        <fullName evidence="8">Radical SAM protein</fullName>
    </submittedName>
</protein>
<evidence type="ECO:0000256" key="6">
    <source>
        <dbReference type="ARBA" id="ARBA00023014"/>
    </source>
</evidence>
<dbReference type="CDD" id="cd21123">
    <property type="entry name" value="SPASM_MftC-like"/>
    <property type="match status" value="1"/>
</dbReference>
<evidence type="ECO:0000256" key="2">
    <source>
        <dbReference type="ARBA" id="ARBA00022485"/>
    </source>
</evidence>
<evidence type="ECO:0000256" key="1">
    <source>
        <dbReference type="ARBA" id="ARBA00001966"/>
    </source>
</evidence>
<keyword evidence="6" id="KW-0411">Iron-sulfur</keyword>
<comment type="cofactor">
    <cofactor evidence="1">
        <name>[4Fe-4S] cluster</name>
        <dbReference type="ChEBI" id="CHEBI:49883"/>
    </cofactor>
</comment>
<feature type="domain" description="Radical SAM core" evidence="7">
    <location>
        <begin position="22"/>
        <end position="236"/>
    </location>
</feature>
<accession>A0ABW0KY14</accession>
<keyword evidence="9" id="KW-1185">Reference proteome</keyword>
<dbReference type="SFLD" id="SFLDG01067">
    <property type="entry name" value="SPASM/twitch_domain_containing"/>
    <property type="match status" value="1"/>
</dbReference>
<dbReference type="PANTHER" id="PTHR11228">
    <property type="entry name" value="RADICAL SAM DOMAIN PROTEIN"/>
    <property type="match status" value="1"/>
</dbReference>
<gene>
    <name evidence="8" type="ORF">ACFQDI_23135</name>
</gene>
<evidence type="ECO:0000313" key="9">
    <source>
        <dbReference type="Proteomes" id="UP001596052"/>
    </source>
</evidence>
<keyword evidence="4" id="KW-0479">Metal-binding</keyword>
<sequence>MNAALSRPEWSKVESMAYDGFDERPFLVFWEITRACALACKHCRAEAQSHRHPDELTREESSRLIRQLAELKPPMLILTGGDPLMRTDALDLVREATAAGLHVGLSPSATARLMHADFSEIKAAGVERISLSLDGATRQTHDAFRGISGTFDRTIAAVHRAHAADLSVQINTTLTRGNLREYEAFKKLMFELKPAMWSVFLLVPTGRAGIADLPDPLDIEHVFQDMASLVGKAPFAIKTTEGHHFRRVLIQRHGASGRQRPGMRSPLGIRDGRGVMFISHTGVVSPSGFLPFDCGNVREEHPADIYRHHPLFISLRDNDALGGKCGRCEFRAVCGGSRARAYGVTGDPFAEDPACIYQPRQGTAKMSAAPHA</sequence>
<dbReference type="PROSITE" id="PS51918">
    <property type="entry name" value="RADICAL_SAM"/>
    <property type="match status" value="1"/>
</dbReference>
<name>A0ABW0KY14_9BACT</name>
<evidence type="ECO:0000256" key="3">
    <source>
        <dbReference type="ARBA" id="ARBA00022691"/>
    </source>
</evidence>
<dbReference type="InterPro" id="IPR006638">
    <property type="entry name" value="Elp3/MiaA/NifB-like_rSAM"/>
</dbReference>
<dbReference type="PIRSF" id="PIRSF037420">
    <property type="entry name" value="PQQ_syn_pqqE"/>
    <property type="match status" value="1"/>
</dbReference>
<reference evidence="9" key="1">
    <citation type="journal article" date="2019" name="Int. J. Syst. Evol. Microbiol.">
        <title>The Global Catalogue of Microorganisms (GCM) 10K type strain sequencing project: providing services to taxonomists for standard genome sequencing and annotation.</title>
        <authorList>
            <consortium name="The Broad Institute Genomics Platform"/>
            <consortium name="The Broad Institute Genome Sequencing Center for Infectious Disease"/>
            <person name="Wu L."/>
            <person name="Ma J."/>
        </authorList>
    </citation>
    <scope>NUCLEOTIDE SEQUENCE [LARGE SCALE GENOMIC DNA]</scope>
    <source>
        <strain evidence="9">CGMCC 4.1469</strain>
    </source>
</reference>
<dbReference type="SMART" id="SM00729">
    <property type="entry name" value="Elp3"/>
    <property type="match status" value="1"/>
</dbReference>
<dbReference type="SFLD" id="SFLDS00029">
    <property type="entry name" value="Radical_SAM"/>
    <property type="match status" value="1"/>
</dbReference>
<dbReference type="Gene3D" id="3.20.20.70">
    <property type="entry name" value="Aldolase class I"/>
    <property type="match status" value="1"/>
</dbReference>
<keyword evidence="2" id="KW-0004">4Fe-4S</keyword>
<evidence type="ECO:0000313" key="8">
    <source>
        <dbReference type="EMBL" id="MFC5457782.1"/>
    </source>
</evidence>
<dbReference type="InterPro" id="IPR013785">
    <property type="entry name" value="Aldolase_TIM"/>
</dbReference>